<evidence type="ECO:0000313" key="3">
    <source>
        <dbReference type="Proteomes" id="UP001597344"/>
    </source>
</evidence>
<dbReference type="RefSeq" id="WP_378319109.1">
    <property type="nucleotide sequence ID" value="NZ_JBHUHY010000003.1"/>
</dbReference>
<name>A0ABW5AWC8_9FLAO</name>
<feature type="transmembrane region" description="Helical" evidence="1">
    <location>
        <begin position="16"/>
        <end position="41"/>
    </location>
</feature>
<keyword evidence="3" id="KW-1185">Reference proteome</keyword>
<keyword evidence="1" id="KW-0812">Transmembrane</keyword>
<reference evidence="3" key="1">
    <citation type="journal article" date="2019" name="Int. J. Syst. Evol. Microbiol.">
        <title>The Global Catalogue of Microorganisms (GCM) 10K type strain sequencing project: providing services to taxonomists for standard genome sequencing and annotation.</title>
        <authorList>
            <consortium name="The Broad Institute Genomics Platform"/>
            <consortium name="The Broad Institute Genome Sequencing Center for Infectious Disease"/>
            <person name="Wu L."/>
            <person name="Ma J."/>
        </authorList>
    </citation>
    <scope>NUCLEOTIDE SEQUENCE [LARGE SCALE GENOMIC DNA]</scope>
    <source>
        <strain evidence="3">DT92</strain>
    </source>
</reference>
<protein>
    <submittedName>
        <fullName evidence="2">Uncharacterized protein</fullName>
    </submittedName>
</protein>
<proteinExistence type="predicted"/>
<accession>A0ABW5AWC8</accession>
<keyword evidence="1" id="KW-0472">Membrane</keyword>
<sequence>MNTASKDQQTQRKTNIFIGILLFLVSIVLFITTTPIGFLYGFFYRLFTGFLKGLGGYFLEIAVSIDQLGNVVMQHILNLLWIKRKGYKFGHRDETISSVLGKNQEENTLSGFGKLIVSILDTIDPDHVFDSIDHFVESKI</sequence>
<gene>
    <name evidence="2" type="ORF">ACFSJT_04935</name>
</gene>
<dbReference type="EMBL" id="JBHUHY010000003">
    <property type="protein sequence ID" value="MFD2186126.1"/>
    <property type="molecule type" value="Genomic_DNA"/>
</dbReference>
<evidence type="ECO:0000256" key="1">
    <source>
        <dbReference type="SAM" id="Phobius"/>
    </source>
</evidence>
<comment type="caution">
    <text evidence="2">The sequence shown here is derived from an EMBL/GenBank/DDBJ whole genome shotgun (WGS) entry which is preliminary data.</text>
</comment>
<organism evidence="2 3">
    <name type="scientific">Aquimarina celericrescens</name>
    <dbReference type="NCBI Taxonomy" id="1964542"/>
    <lineage>
        <taxon>Bacteria</taxon>
        <taxon>Pseudomonadati</taxon>
        <taxon>Bacteroidota</taxon>
        <taxon>Flavobacteriia</taxon>
        <taxon>Flavobacteriales</taxon>
        <taxon>Flavobacteriaceae</taxon>
        <taxon>Aquimarina</taxon>
    </lineage>
</organism>
<evidence type="ECO:0000313" key="2">
    <source>
        <dbReference type="EMBL" id="MFD2186126.1"/>
    </source>
</evidence>
<keyword evidence="1" id="KW-1133">Transmembrane helix</keyword>
<dbReference type="Proteomes" id="UP001597344">
    <property type="component" value="Unassembled WGS sequence"/>
</dbReference>